<evidence type="ECO:0000313" key="6">
    <source>
        <dbReference type="EMBL" id="RDX57828.1"/>
    </source>
</evidence>
<proteinExistence type="inferred from homology"/>
<dbReference type="Gene3D" id="1.10.630.10">
    <property type="entry name" value="Cytochrome P450"/>
    <property type="match status" value="1"/>
</dbReference>
<dbReference type="AlphaFoldDB" id="A0A371DZB6"/>
<gene>
    <name evidence="6" type="primary">CYP71A1</name>
    <name evidence="6" type="ORF">CR513_62903</name>
</gene>
<sequence>MALNECLLSTLYLSLSLFIGAVLLFNLARSTKTKTKSKSKSNLNLPPFPPKLPIIGNLHQFGTLPHRSLRDLSLKYGDVMMLQFGQKKTPSLVVSSAQVAREIMKTHDLDFSNRSQTTAAKLVLYECNDIGFGNYGEDWRQKKKICVHQFLSAKMVESFRVRREEEVAELVKKLREASSNDACNVDLRELFMSTPMNIIYKCVFGQNYSEHNYSKVKDSIRKAMAHLTDFTFRDHFPLLGWVDVLRGKIREYKSTFKALDASLDQAIDDYLTQNTHSKQNDFVAIHLQSQNDSMLNFQVTRNNIKSITTDMLVGGADTIASTIEWTISELVTNPAVMKKVQEEVRTVVGHKSSVEENDVNQMHYLKCVIKETLRLHPPSPLLAPRETISSLKLKGYDIPAKTVVFINAWAIHRDPQLWESPEVFLPERFENRQVDFKDQEYLQFIPFGFGRRGCPGVNFATATIEYALANLLYYFDWKLPETDTLDMTEIFAFVVSKKVPLHLKPQPVSF</sequence>
<dbReference type="InterPro" id="IPR017972">
    <property type="entry name" value="Cyt_P450_CS"/>
</dbReference>
<dbReference type="GO" id="GO:0020037">
    <property type="term" value="F:heme binding"/>
    <property type="evidence" value="ECO:0007669"/>
    <property type="project" value="InterPro"/>
</dbReference>
<dbReference type="GO" id="GO:0005506">
    <property type="term" value="F:iron ion binding"/>
    <property type="evidence" value="ECO:0007669"/>
    <property type="project" value="InterPro"/>
</dbReference>
<dbReference type="CDD" id="cd11072">
    <property type="entry name" value="CYP71-like"/>
    <property type="match status" value="1"/>
</dbReference>
<evidence type="ECO:0000256" key="1">
    <source>
        <dbReference type="ARBA" id="ARBA00010617"/>
    </source>
</evidence>
<accession>A0A371DZB6</accession>
<keyword evidence="7" id="KW-1185">Reference proteome</keyword>
<dbReference type="PROSITE" id="PS00086">
    <property type="entry name" value="CYTOCHROME_P450"/>
    <property type="match status" value="1"/>
</dbReference>
<keyword evidence="4 5" id="KW-0349">Heme</keyword>
<dbReference type="Pfam" id="PF00067">
    <property type="entry name" value="p450"/>
    <property type="match status" value="1"/>
</dbReference>
<keyword evidence="5" id="KW-0560">Oxidoreductase</keyword>
<reference evidence="6" key="1">
    <citation type="submission" date="2018-05" db="EMBL/GenBank/DDBJ databases">
        <title>Draft genome of Mucuna pruriens seed.</title>
        <authorList>
            <person name="Nnadi N.E."/>
            <person name="Vos R."/>
            <person name="Hasami M.H."/>
            <person name="Devisetty U.K."/>
            <person name="Aguiy J.C."/>
        </authorList>
    </citation>
    <scope>NUCLEOTIDE SEQUENCE [LARGE SCALE GENOMIC DNA]</scope>
    <source>
        <strain evidence="6">JCA_2017</strain>
    </source>
</reference>
<dbReference type="EMBL" id="QJKJ01018144">
    <property type="protein sequence ID" value="RDX57828.1"/>
    <property type="molecule type" value="Genomic_DNA"/>
</dbReference>
<comment type="similarity">
    <text evidence="1 5">Belongs to the cytochrome P450 family.</text>
</comment>
<dbReference type="PANTHER" id="PTHR47955:SF15">
    <property type="entry name" value="CYTOCHROME P450 71A2-LIKE"/>
    <property type="match status" value="1"/>
</dbReference>
<dbReference type="SUPFAM" id="SSF48264">
    <property type="entry name" value="Cytochrome P450"/>
    <property type="match status" value="1"/>
</dbReference>
<dbReference type="GO" id="GO:0004497">
    <property type="term" value="F:monooxygenase activity"/>
    <property type="evidence" value="ECO:0007669"/>
    <property type="project" value="UniProtKB-KW"/>
</dbReference>
<keyword evidence="5" id="KW-0503">Monooxygenase</keyword>
<comment type="cofactor">
    <cofactor evidence="4">
        <name>heme</name>
        <dbReference type="ChEBI" id="CHEBI:30413"/>
    </cofactor>
</comment>
<feature type="non-terminal residue" evidence="6">
    <location>
        <position position="1"/>
    </location>
</feature>
<comment type="caution">
    <text evidence="6">The sequence shown here is derived from an EMBL/GenBank/DDBJ whole genome shotgun (WGS) entry which is preliminary data.</text>
</comment>
<dbReference type="PANTHER" id="PTHR47955">
    <property type="entry name" value="CYTOCHROME P450 FAMILY 71 PROTEIN"/>
    <property type="match status" value="1"/>
</dbReference>
<keyword evidence="3 4" id="KW-0408">Iron</keyword>
<evidence type="ECO:0000313" key="7">
    <source>
        <dbReference type="Proteomes" id="UP000257109"/>
    </source>
</evidence>
<dbReference type="STRING" id="157652.A0A371DZB6"/>
<evidence type="ECO:0000256" key="5">
    <source>
        <dbReference type="RuleBase" id="RU000461"/>
    </source>
</evidence>
<organism evidence="6 7">
    <name type="scientific">Mucuna pruriens</name>
    <name type="common">Velvet bean</name>
    <name type="synonym">Dolichos pruriens</name>
    <dbReference type="NCBI Taxonomy" id="157652"/>
    <lineage>
        <taxon>Eukaryota</taxon>
        <taxon>Viridiplantae</taxon>
        <taxon>Streptophyta</taxon>
        <taxon>Embryophyta</taxon>
        <taxon>Tracheophyta</taxon>
        <taxon>Spermatophyta</taxon>
        <taxon>Magnoliopsida</taxon>
        <taxon>eudicotyledons</taxon>
        <taxon>Gunneridae</taxon>
        <taxon>Pentapetalae</taxon>
        <taxon>rosids</taxon>
        <taxon>fabids</taxon>
        <taxon>Fabales</taxon>
        <taxon>Fabaceae</taxon>
        <taxon>Papilionoideae</taxon>
        <taxon>50 kb inversion clade</taxon>
        <taxon>NPAAA clade</taxon>
        <taxon>indigoferoid/millettioid clade</taxon>
        <taxon>Phaseoleae</taxon>
        <taxon>Mucuna</taxon>
    </lineage>
</organism>
<dbReference type="InterPro" id="IPR001128">
    <property type="entry name" value="Cyt_P450"/>
</dbReference>
<evidence type="ECO:0000256" key="4">
    <source>
        <dbReference type="PIRSR" id="PIRSR602401-1"/>
    </source>
</evidence>
<dbReference type="PRINTS" id="PR00385">
    <property type="entry name" value="P450"/>
</dbReference>
<dbReference type="InterPro" id="IPR002401">
    <property type="entry name" value="Cyt_P450_E_grp-I"/>
</dbReference>
<keyword evidence="2 4" id="KW-0479">Metal-binding</keyword>
<dbReference type="FunFam" id="1.10.630.10:FF:000011">
    <property type="entry name" value="Cytochrome P450 83B1"/>
    <property type="match status" value="1"/>
</dbReference>
<dbReference type="OrthoDB" id="1421114at2759"/>
<evidence type="ECO:0000256" key="2">
    <source>
        <dbReference type="ARBA" id="ARBA00022723"/>
    </source>
</evidence>
<dbReference type="GO" id="GO:0016705">
    <property type="term" value="F:oxidoreductase activity, acting on paired donors, with incorporation or reduction of molecular oxygen"/>
    <property type="evidence" value="ECO:0007669"/>
    <property type="project" value="InterPro"/>
</dbReference>
<dbReference type="PRINTS" id="PR00463">
    <property type="entry name" value="EP450I"/>
</dbReference>
<name>A0A371DZB6_MUCPR</name>
<dbReference type="Proteomes" id="UP000257109">
    <property type="component" value="Unassembled WGS sequence"/>
</dbReference>
<evidence type="ECO:0000256" key="3">
    <source>
        <dbReference type="ARBA" id="ARBA00023004"/>
    </source>
</evidence>
<protein>
    <submittedName>
        <fullName evidence="6">Cytochrome P450 71A1</fullName>
    </submittedName>
</protein>
<dbReference type="InterPro" id="IPR036396">
    <property type="entry name" value="Cyt_P450_sf"/>
</dbReference>
<feature type="binding site" description="axial binding residue" evidence="4">
    <location>
        <position position="454"/>
    </location>
    <ligand>
        <name>heme</name>
        <dbReference type="ChEBI" id="CHEBI:30413"/>
    </ligand>
    <ligandPart>
        <name>Fe</name>
        <dbReference type="ChEBI" id="CHEBI:18248"/>
    </ligandPart>
</feature>